<name>X1PRL8_9ZZZZ</name>
<organism evidence="1">
    <name type="scientific">marine sediment metagenome</name>
    <dbReference type="NCBI Taxonomy" id="412755"/>
    <lineage>
        <taxon>unclassified sequences</taxon>
        <taxon>metagenomes</taxon>
        <taxon>ecological metagenomes</taxon>
    </lineage>
</organism>
<evidence type="ECO:0000313" key="1">
    <source>
        <dbReference type="EMBL" id="GAI41745.1"/>
    </source>
</evidence>
<proteinExistence type="predicted"/>
<dbReference type="AlphaFoldDB" id="X1PRL8"/>
<comment type="caution">
    <text evidence="1">The sequence shown here is derived from an EMBL/GenBank/DDBJ whole genome shotgun (WGS) entry which is preliminary data.</text>
</comment>
<gene>
    <name evidence="1" type="ORF">S06H3_48396</name>
</gene>
<protein>
    <submittedName>
        <fullName evidence="1">Uncharacterized protein</fullName>
    </submittedName>
</protein>
<dbReference type="EMBL" id="BARV01030471">
    <property type="protein sequence ID" value="GAI41745.1"/>
    <property type="molecule type" value="Genomic_DNA"/>
</dbReference>
<sequence length="116" mass="13663">MKVFNNVDLNEWQEIANKCKYSTFFHTPTWSKIFIETYPNMKIATKKFVLDDQTRVILPLVNIRTRIGLFSSYFSNIAGVYGGIISERKIKKKEIHKTFDEVTIFNKIRSSTVYTR</sequence>
<reference evidence="1" key="1">
    <citation type="journal article" date="2014" name="Front. Microbiol.">
        <title>High frequency of phylogenetically diverse reductive dehalogenase-homologous genes in deep subseafloor sedimentary metagenomes.</title>
        <authorList>
            <person name="Kawai M."/>
            <person name="Futagami T."/>
            <person name="Toyoda A."/>
            <person name="Takaki Y."/>
            <person name="Nishi S."/>
            <person name="Hori S."/>
            <person name="Arai W."/>
            <person name="Tsubouchi T."/>
            <person name="Morono Y."/>
            <person name="Uchiyama I."/>
            <person name="Ito T."/>
            <person name="Fujiyama A."/>
            <person name="Inagaki F."/>
            <person name="Takami H."/>
        </authorList>
    </citation>
    <scope>NUCLEOTIDE SEQUENCE</scope>
    <source>
        <strain evidence="1">Expedition CK06-06</strain>
    </source>
</reference>
<accession>X1PRL8</accession>